<feature type="transmembrane region" description="Helical" evidence="1">
    <location>
        <begin position="275"/>
        <end position="297"/>
    </location>
</feature>
<evidence type="ECO:0000313" key="3">
    <source>
        <dbReference type="Proteomes" id="UP000661649"/>
    </source>
</evidence>
<keyword evidence="1" id="KW-0472">Membrane</keyword>
<keyword evidence="1" id="KW-1133">Transmembrane helix</keyword>
<feature type="transmembrane region" description="Helical" evidence="1">
    <location>
        <begin position="420"/>
        <end position="439"/>
    </location>
</feature>
<dbReference type="Pfam" id="PF13347">
    <property type="entry name" value="MFS_2"/>
    <property type="match status" value="1"/>
</dbReference>
<dbReference type="PANTHER" id="PTHR11328">
    <property type="entry name" value="MAJOR FACILITATOR SUPERFAMILY DOMAIN-CONTAINING PROTEIN"/>
    <property type="match status" value="1"/>
</dbReference>
<name>A0ABR7P8T8_9FIRM</name>
<dbReference type="InterPro" id="IPR036259">
    <property type="entry name" value="MFS_trans_sf"/>
</dbReference>
<dbReference type="SUPFAM" id="SSF103473">
    <property type="entry name" value="MFS general substrate transporter"/>
    <property type="match status" value="1"/>
</dbReference>
<dbReference type="NCBIfam" id="TIGR00792">
    <property type="entry name" value="gph"/>
    <property type="match status" value="1"/>
</dbReference>
<sequence>MMTVMTAQNQKLGWGTRVAYASGDVACNVVFGMVGTLLTLFYTDYAGINPGTVGLMMLLSRLFDGVSDLIMGIIVEKTNSKWGKSRPWILWMSVPFALSAVLLFTVPHTTPMLQFLYLFVTYNFCTTVCYTAINLPYGSLSAMMTRVSGERDMLSVVRMGLSPIGKIVAATFTLPIVKMFGDDQAAWVKTMSIWAVLALILLLICFFNCKETVYIEAKEKAEKVPLGKSLKALFTNQYFWAVLVLWMVQSVSFSISGTILPYYCKYIFGNDTWMYSALFLTETLTLVAGIFLCAPLIKRFGKRNIALAGSAIALVGQLLFFLNPYSFSWMVMSCVARAIGLAPLNAVVFGMVGDVVEYGQWKTHVRQESLIFAGGSIGTKVGAGLASAAMTGLLTFAGYVTSSSGVATQSQETLNMIINIYKFGPIIIALLAFVTLALYKLDKMYPDIMKELTEREARGEL</sequence>
<evidence type="ECO:0000313" key="2">
    <source>
        <dbReference type="EMBL" id="MBC8627723.1"/>
    </source>
</evidence>
<feature type="transmembrane region" description="Helical" evidence="1">
    <location>
        <begin position="377"/>
        <end position="400"/>
    </location>
</feature>
<keyword evidence="3" id="KW-1185">Reference proteome</keyword>
<dbReference type="Gene3D" id="1.20.1250.20">
    <property type="entry name" value="MFS general substrate transporter like domains"/>
    <property type="match status" value="2"/>
</dbReference>
<organism evidence="2 3">
    <name type="scientific">Blautia stercoris</name>
    <dbReference type="NCBI Taxonomy" id="871664"/>
    <lineage>
        <taxon>Bacteria</taxon>
        <taxon>Bacillati</taxon>
        <taxon>Bacillota</taxon>
        <taxon>Clostridia</taxon>
        <taxon>Lachnospirales</taxon>
        <taxon>Lachnospiraceae</taxon>
        <taxon>Blautia</taxon>
    </lineage>
</organism>
<feature type="transmembrane region" description="Helical" evidence="1">
    <location>
        <begin position="21"/>
        <end position="42"/>
    </location>
</feature>
<feature type="transmembrane region" description="Helical" evidence="1">
    <location>
        <begin position="238"/>
        <end position="263"/>
    </location>
</feature>
<feature type="transmembrane region" description="Helical" evidence="1">
    <location>
        <begin position="156"/>
        <end position="180"/>
    </location>
</feature>
<feature type="transmembrane region" description="Helical" evidence="1">
    <location>
        <begin position="112"/>
        <end position="135"/>
    </location>
</feature>
<protein>
    <submittedName>
        <fullName evidence="2">MFS transporter</fullName>
    </submittedName>
</protein>
<feature type="transmembrane region" description="Helical" evidence="1">
    <location>
        <begin position="54"/>
        <end position="75"/>
    </location>
</feature>
<dbReference type="PANTHER" id="PTHR11328:SF24">
    <property type="entry name" value="MAJOR FACILITATOR SUPERFAMILY (MFS) PROFILE DOMAIN-CONTAINING PROTEIN"/>
    <property type="match status" value="1"/>
</dbReference>
<dbReference type="InterPro" id="IPR039672">
    <property type="entry name" value="MFS_2"/>
</dbReference>
<feature type="transmembrane region" description="Helical" evidence="1">
    <location>
        <begin position="186"/>
        <end position="209"/>
    </location>
</feature>
<accession>A0ABR7P8T8</accession>
<proteinExistence type="predicted"/>
<gene>
    <name evidence="2" type="ORF">H8712_03640</name>
</gene>
<feature type="transmembrane region" description="Helical" evidence="1">
    <location>
        <begin position="87"/>
        <end position="106"/>
    </location>
</feature>
<dbReference type="InterPro" id="IPR001927">
    <property type="entry name" value="Na/Gal_symport"/>
</dbReference>
<feature type="transmembrane region" description="Helical" evidence="1">
    <location>
        <begin position="329"/>
        <end position="356"/>
    </location>
</feature>
<dbReference type="EMBL" id="JACRTP010000001">
    <property type="protein sequence ID" value="MBC8627723.1"/>
    <property type="molecule type" value="Genomic_DNA"/>
</dbReference>
<keyword evidence="1" id="KW-0812">Transmembrane</keyword>
<comment type="caution">
    <text evidence="2">The sequence shown here is derived from an EMBL/GenBank/DDBJ whole genome shotgun (WGS) entry which is preliminary data.</text>
</comment>
<dbReference type="CDD" id="cd17332">
    <property type="entry name" value="MFS_MelB_like"/>
    <property type="match status" value="1"/>
</dbReference>
<dbReference type="Proteomes" id="UP000661649">
    <property type="component" value="Unassembled WGS sequence"/>
</dbReference>
<feature type="transmembrane region" description="Helical" evidence="1">
    <location>
        <begin position="304"/>
        <end position="323"/>
    </location>
</feature>
<dbReference type="RefSeq" id="WP_187558338.1">
    <property type="nucleotide sequence ID" value="NZ_JACRTP010000001.1"/>
</dbReference>
<reference evidence="2 3" key="1">
    <citation type="submission" date="2020-08" db="EMBL/GenBank/DDBJ databases">
        <title>Genome public.</title>
        <authorList>
            <person name="Liu C."/>
            <person name="Sun Q."/>
        </authorList>
    </citation>
    <scope>NUCLEOTIDE SEQUENCE [LARGE SCALE GENOMIC DNA]</scope>
    <source>
        <strain evidence="2 3">3_YM_SP_D4_24.mj</strain>
    </source>
</reference>
<evidence type="ECO:0000256" key="1">
    <source>
        <dbReference type="SAM" id="Phobius"/>
    </source>
</evidence>